<dbReference type="PROSITE" id="PS51077">
    <property type="entry name" value="HTH_ICLR"/>
    <property type="match status" value="1"/>
</dbReference>
<evidence type="ECO:0000256" key="3">
    <source>
        <dbReference type="ARBA" id="ARBA00023163"/>
    </source>
</evidence>
<dbReference type="Proteomes" id="UP000295719">
    <property type="component" value="Unassembled WGS sequence"/>
</dbReference>
<dbReference type="SMART" id="SM00346">
    <property type="entry name" value="HTH_ICLR"/>
    <property type="match status" value="1"/>
</dbReference>
<feature type="domain" description="IclR-ED" evidence="5">
    <location>
        <begin position="67"/>
        <end position="245"/>
    </location>
</feature>
<dbReference type="GO" id="GO:0045892">
    <property type="term" value="P:negative regulation of DNA-templated transcription"/>
    <property type="evidence" value="ECO:0007669"/>
    <property type="project" value="TreeGrafter"/>
</dbReference>
<keyword evidence="2" id="KW-0238">DNA-binding</keyword>
<keyword evidence="1" id="KW-0805">Transcription regulation</keyword>
<name>A0A4R3YNN0_9GAMM</name>
<dbReference type="AlphaFoldDB" id="A0A4R3YNN0"/>
<dbReference type="RefSeq" id="WP_131865980.1">
    <property type="nucleotide sequence ID" value="NZ_SMCR01000007.1"/>
</dbReference>
<dbReference type="SUPFAM" id="SSF55781">
    <property type="entry name" value="GAF domain-like"/>
    <property type="match status" value="1"/>
</dbReference>
<evidence type="ECO:0000259" key="5">
    <source>
        <dbReference type="PROSITE" id="PS51078"/>
    </source>
</evidence>
<dbReference type="InterPro" id="IPR029016">
    <property type="entry name" value="GAF-like_dom_sf"/>
</dbReference>
<evidence type="ECO:0000313" key="6">
    <source>
        <dbReference type="EMBL" id="TCV94277.1"/>
    </source>
</evidence>
<dbReference type="Pfam" id="PF09339">
    <property type="entry name" value="HTH_IclR"/>
    <property type="match status" value="1"/>
</dbReference>
<dbReference type="PANTHER" id="PTHR30136:SF35">
    <property type="entry name" value="HTH-TYPE TRANSCRIPTIONAL REGULATOR RV1719"/>
    <property type="match status" value="1"/>
</dbReference>
<dbReference type="Gene3D" id="3.30.450.40">
    <property type="match status" value="1"/>
</dbReference>
<dbReference type="GO" id="GO:0003677">
    <property type="term" value="F:DNA binding"/>
    <property type="evidence" value="ECO:0007669"/>
    <property type="project" value="UniProtKB-KW"/>
</dbReference>
<evidence type="ECO:0000256" key="1">
    <source>
        <dbReference type="ARBA" id="ARBA00023015"/>
    </source>
</evidence>
<protein>
    <submittedName>
        <fullName evidence="6">IclR family transcriptional regulator</fullName>
    </submittedName>
</protein>
<reference evidence="6 7" key="1">
    <citation type="submission" date="2019-03" db="EMBL/GenBank/DDBJ databases">
        <title>Genomic Encyclopedia of Type Strains, Phase IV (KMG-IV): sequencing the most valuable type-strain genomes for metagenomic binning, comparative biology and taxonomic classification.</title>
        <authorList>
            <person name="Goeker M."/>
        </authorList>
    </citation>
    <scope>NUCLEOTIDE SEQUENCE [LARGE SCALE GENOMIC DNA]</scope>
    <source>
        <strain evidence="6 7">DSM 19580</strain>
    </source>
</reference>
<dbReference type="InterPro" id="IPR036388">
    <property type="entry name" value="WH-like_DNA-bd_sf"/>
</dbReference>
<feature type="domain" description="HTH iclR-type" evidence="4">
    <location>
        <begin position="4"/>
        <end position="66"/>
    </location>
</feature>
<evidence type="ECO:0000256" key="2">
    <source>
        <dbReference type="ARBA" id="ARBA00023125"/>
    </source>
</evidence>
<comment type="caution">
    <text evidence="6">The sequence shown here is derived from an EMBL/GenBank/DDBJ whole genome shotgun (WGS) entry which is preliminary data.</text>
</comment>
<evidence type="ECO:0000259" key="4">
    <source>
        <dbReference type="PROSITE" id="PS51077"/>
    </source>
</evidence>
<dbReference type="InterPro" id="IPR050707">
    <property type="entry name" value="HTH_MetabolicPath_Reg"/>
</dbReference>
<dbReference type="PANTHER" id="PTHR30136">
    <property type="entry name" value="HELIX-TURN-HELIX TRANSCRIPTIONAL REGULATOR, ICLR FAMILY"/>
    <property type="match status" value="1"/>
</dbReference>
<keyword evidence="7" id="KW-1185">Reference proteome</keyword>
<proteinExistence type="predicted"/>
<evidence type="ECO:0000313" key="7">
    <source>
        <dbReference type="Proteomes" id="UP000295719"/>
    </source>
</evidence>
<keyword evidence="3" id="KW-0804">Transcription</keyword>
<accession>A0A4R3YNN0</accession>
<sequence length="245" mass="27400">MAKVKSAERTFRLIELVAGNRHGLTFSQMQASLEIPRSSAHSLIQEFLDNDYLIYLPDNRKYYAGLALIKMAANCIETTDLIQDLRLLTTFLSKKLGKTSHAAILDGNQVVYLAKAQGGEDVSLMRNIGNHLPAHCTAVGKMLLSQYADNDVMQLYADRPLEKMTLDSIGTMAVLLHELKQVRRQGYAIEIREANERAACLALPLYTSSGKMIAAFSLTCLAYEWEELALDNALQVMRESRLMVQ</sequence>
<dbReference type="InterPro" id="IPR014757">
    <property type="entry name" value="Tscrpt_reg_IclR_C"/>
</dbReference>
<gene>
    <name evidence="6" type="ORF">EDC52_10717</name>
</gene>
<dbReference type="EMBL" id="SMCR01000007">
    <property type="protein sequence ID" value="TCV94277.1"/>
    <property type="molecule type" value="Genomic_DNA"/>
</dbReference>
<dbReference type="OrthoDB" id="9807558at2"/>
<dbReference type="Pfam" id="PF01614">
    <property type="entry name" value="IclR_C"/>
    <property type="match status" value="1"/>
</dbReference>
<dbReference type="SUPFAM" id="SSF46785">
    <property type="entry name" value="Winged helix' DNA-binding domain"/>
    <property type="match status" value="1"/>
</dbReference>
<dbReference type="Gene3D" id="1.10.10.10">
    <property type="entry name" value="Winged helix-like DNA-binding domain superfamily/Winged helix DNA-binding domain"/>
    <property type="match status" value="1"/>
</dbReference>
<organism evidence="6 7">
    <name type="scientific">Biostraticola tofi</name>
    <dbReference type="NCBI Taxonomy" id="466109"/>
    <lineage>
        <taxon>Bacteria</taxon>
        <taxon>Pseudomonadati</taxon>
        <taxon>Pseudomonadota</taxon>
        <taxon>Gammaproteobacteria</taxon>
        <taxon>Enterobacterales</taxon>
        <taxon>Bruguierivoracaceae</taxon>
        <taxon>Biostraticola</taxon>
    </lineage>
</organism>
<dbReference type="PROSITE" id="PS51078">
    <property type="entry name" value="ICLR_ED"/>
    <property type="match status" value="1"/>
</dbReference>
<dbReference type="InterPro" id="IPR005471">
    <property type="entry name" value="Tscrpt_reg_IclR_N"/>
</dbReference>
<dbReference type="GO" id="GO:0003700">
    <property type="term" value="F:DNA-binding transcription factor activity"/>
    <property type="evidence" value="ECO:0007669"/>
    <property type="project" value="TreeGrafter"/>
</dbReference>
<dbReference type="InterPro" id="IPR036390">
    <property type="entry name" value="WH_DNA-bd_sf"/>
</dbReference>